<dbReference type="GO" id="GO:0016607">
    <property type="term" value="C:nuclear speck"/>
    <property type="evidence" value="ECO:0007669"/>
    <property type="project" value="Ensembl"/>
</dbReference>
<sequence length="889" mass="98823">MSRRRKHGDSPGLKNTPRKIEAAEECGSVVEPGRRRLKSARGSGLLGAEDRPPGPMRQQEQPPAAASCSKSNPEERYETPKRMPKMDLLSSTFSSPNDPDGQNDIFWDQNSPLTKQLGKGRKKHIYTTDSDEISHIVNRIAPQDEKPTTNSMLGVWIGETAIPCTPSIAKGKSRAKISYTKLKTQNQEEELMKLAKQFDKNMEELDVIQEQNKRNYDFIQTISETETLNNCKDNVQMQSLYNVGTEIDSAVIKKPIKENTKISMVDDQNSSQKPFDQNAEAAFNAIFDGSTQKCSGQLSQESSLNTSNTTFGKKNALKEDKVINETLVTEKLPNKSLGSLSPQADTTIMTKSCVTSCTKEPETSNKPIDAFNASDFEDEWENLLSNEALVMQNVKMPELFPSKTAWVTDQKGICTFNSKNDKSKSRTSLDVRLRDSNILQGLPSKTDNRELIDAGEYRFSPNPNDKSNKLPSTENNMKFEKSFNKIVQDYAIASNLTKVKEDIHTKFTSSVNASEKKSALNTGYSNEQKNKPIFNQSIKAPVDIDFFGSATLGNETSVSNANQTNASKLGSFFDDWNDPSFANEIIKTCHQLENTWEADDVDDDLLYQACDDIERLTQQQNVRKDSKTSESILVINNNSKHVAKNMFTASKQGSHLVQSKQLNLGSISVQTSSLTNSSKIDKSVKMDKGEICGNSPGFLGATTNFTMYSKNSNCQINNLHASWSNTNVPIQVNSSKSALAGSSSLNVNSDHLSTEIAAYEKKLSTQQLSHKTITDEAQSNLNNTVRFSKYTFTKMNNSQIVSQFNQNCVTGSMSDTNITQSLEKKKTTSVNPLLGEAVLQQSLEQSSKEEEEKNRKCSPEEIQRKRQEALVRRMAKARASSVNAAPTFL</sequence>
<feature type="compositionally biased region" description="Basic and acidic residues" evidence="1">
    <location>
        <begin position="72"/>
        <end position="85"/>
    </location>
</feature>
<reference evidence="2" key="2">
    <citation type="submission" date="2025-09" db="UniProtKB">
        <authorList>
            <consortium name="Ensembl"/>
        </authorList>
    </citation>
    <scope>IDENTIFICATION</scope>
</reference>
<dbReference type="GO" id="GO:0031297">
    <property type="term" value="P:replication fork processing"/>
    <property type="evidence" value="ECO:0007669"/>
    <property type="project" value="Ensembl"/>
</dbReference>
<dbReference type="AlphaFoldDB" id="A0A2K6EFH8"/>
<dbReference type="STRING" id="379532.ENSPCOP00000000485"/>
<dbReference type="GO" id="GO:0005829">
    <property type="term" value="C:cytosol"/>
    <property type="evidence" value="ECO:0007669"/>
    <property type="project" value="Ensembl"/>
</dbReference>
<evidence type="ECO:0000256" key="1">
    <source>
        <dbReference type="SAM" id="MobiDB-lite"/>
    </source>
</evidence>
<feature type="region of interest" description="Disordered" evidence="1">
    <location>
        <begin position="442"/>
        <end position="474"/>
    </location>
</feature>
<dbReference type="GO" id="GO:2000001">
    <property type="term" value="P:regulation of DNA damage checkpoint"/>
    <property type="evidence" value="ECO:0007669"/>
    <property type="project" value="Ensembl"/>
</dbReference>
<feature type="region of interest" description="Disordered" evidence="1">
    <location>
        <begin position="842"/>
        <end position="869"/>
    </location>
</feature>
<dbReference type="PANTHER" id="PTHR16434">
    <property type="entry name" value="EWING'S TUMOR-ASSOCIATED ANTIGEN 1 ETAA1"/>
    <property type="match status" value="1"/>
</dbReference>
<feature type="compositionally biased region" description="Basic and acidic residues" evidence="1">
    <location>
        <begin position="446"/>
        <end position="456"/>
    </location>
</feature>
<dbReference type="GO" id="GO:0044818">
    <property type="term" value="P:mitotic G2/M transition checkpoint"/>
    <property type="evidence" value="ECO:0007669"/>
    <property type="project" value="Ensembl"/>
</dbReference>
<reference evidence="2" key="1">
    <citation type="submission" date="2025-08" db="UniProtKB">
        <authorList>
            <consortium name="Ensembl"/>
        </authorList>
    </citation>
    <scope>IDENTIFICATION</scope>
</reference>
<name>A0A2K6EFH8_PROCO</name>
<dbReference type="PANTHER" id="PTHR16434:SF2">
    <property type="entry name" value="EWING'S TUMOR-ASSOCIATED ANTIGEN 1"/>
    <property type="match status" value="1"/>
</dbReference>
<gene>
    <name evidence="2" type="primary">ETAA1</name>
</gene>
<organism evidence="2 3">
    <name type="scientific">Propithecus coquereli</name>
    <name type="common">Coquerel's sifaka</name>
    <name type="synonym">Propithecus verreauxi coquereli</name>
    <dbReference type="NCBI Taxonomy" id="379532"/>
    <lineage>
        <taxon>Eukaryota</taxon>
        <taxon>Metazoa</taxon>
        <taxon>Chordata</taxon>
        <taxon>Craniata</taxon>
        <taxon>Vertebrata</taxon>
        <taxon>Euteleostomi</taxon>
        <taxon>Mammalia</taxon>
        <taxon>Eutheria</taxon>
        <taxon>Euarchontoglires</taxon>
        <taxon>Primates</taxon>
        <taxon>Strepsirrhini</taxon>
        <taxon>Lemuriformes</taxon>
        <taxon>Indriidae</taxon>
        <taxon>Propithecus</taxon>
    </lineage>
</organism>
<dbReference type="Pfam" id="PF15350">
    <property type="entry name" value="ETAA1"/>
    <property type="match status" value="1"/>
</dbReference>
<feature type="region of interest" description="Disordered" evidence="1">
    <location>
        <begin position="1"/>
        <end position="112"/>
    </location>
</feature>
<dbReference type="InterPro" id="IPR029406">
    <property type="entry name" value="ETAA1"/>
</dbReference>
<dbReference type="Ensembl" id="ENSPCOT00000001528.1">
    <property type="protein sequence ID" value="ENSPCOP00000000485.1"/>
    <property type="gene ID" value="ENSPCOG00000001345.1"/>
</dbReference>
<dbReference type="GeneTree" id="ENSGT00390000009597"/>
<dbReference type="GO" id="GO:0043596">
    <property type="term" value="C:nuclear replication fork"/>
    <property type="evidence" value="ECO:0007669"/>
    <property type="project" value="Ensembl"/>
</dbReference>
<dbReference type="OMA" id="CITGSMS"/>
<proteinExistence type="predicted"/>
<evidence type="ECO:0000313" key="3">
    <source>
        <dbReference type="Proteomes" id="UP000233160"/>
    </source>
</evidence>
<dbReference type="GO" id="GO:0043539">
    <property type="term" value="F:protein serine/threonine kinase activator activity"/>
    <property type="evidence" value="ECO:0007669"/>
    <property type="project" value="Ensembl"/>
</dbReference>
<feature type="compositionally biased region" description="Polar residues" evidence="1">
    <location>
        <begin position="461"/>
        <end position="474"/>
    </location>
</feature>
<dbReference type="Proteomes" id="UP000233160">
    <property type="component" value="Unassembled WGS sequence"/>
</dbReference>
<protein>
    <submittedName>
        <fullName evidence="2">ETAA1 activator of ATR kinase</fullName>
    </submittedName>
</protein>
<feature type="compositionally biased region" description="Basic and acidic residues" evidence="1">
    <location>
        <begin position="846"/>
        <end position="869"/>
    </location>
</feature>
<dbReference type="GO" id="GO:0006974">
    <property type="term" value="P:DNA damage response"/>
    <property type="evidence" value="ECO:0007669"/>
    <property type="project" value="Ensembl"/>
</dbReference>
<accession>A0A2K6EFH8</accession>
<dbReference type="GO" id="GO:0000086">
    <property type="term" value="P:G2/M transition of mitotic cell cycle"/>
    <property type="evidence" value="ECO:0007669"/>
    <property type="project" value="Ensembl"/>
</dbReference>
<keyword evidence="3" id="KW-1185">Reference proteome</keyword>
<evidence type="ECO:0000313" key="2">
    <source>
        <dbReference type="Ensembl" id="ENSPCOP00000000485.1"/>
    </source>
</evidence>
<dbReference type="GO" id="GO:0005886">
    <property type="term" value="C:plasma membrane"/>
    <property type="evidence" value="ECO:0007669"/>
    <property type="project" value="Ensembl"/>
</dbReference>